<dbReference type="InterPro" id="IPR052953">
    <property type="entry name" value="Ser-rich/MCO-related"/>
</dbReference>
<sequence>MQQTIWLKLEQAVASSLIQLQLPLLMVIAYLFSSRERTTFSVTQSSFADPCTKLSTSGVQAVDSGFVPVTANATSLPQWSFTVNNASSPLWFYCAQKSPADHCAAGMVFAINPTPDKTFDAFLAKAKAGSTSSGSAPSGTTVPSSAVPLLGVSLGVITTSTVVASLILSVHLVNSI</sequence>
<evidence type="ECO:0000313" key="3">
    <source>
        <dbReference type="Proteomes" id="UP000807306"/>
    </source>
</evidence>
<dbReference type="PANTHER" id="PTHR34883:SF15">
    <property type="entry name" value="EXTRACELLULAR SERINE-RICH PROTEIN"/>
    <property type="match status" value="1"/>
</dbReference>
<dbReference type="InterPro" id="IPR008972">
    <property type="entry name" value="Cupredoxin"/>
</dbReference>
<organism evidence="2 3">
    <name type="scientific">Crepidotus variabilis</name>
    <dbReference type="NCBI Taxonomy" id="179855"/>
    <lineage>
        <taxon>Eukaryota</taxon>
        <taxon>Fungi</taxon>
        <taxon>Dikarya</taxon>
        <taxon>Basidiomycota</taxon>
        <taxon>Agaricomycotina</taxon>
        <taxon>Agaricomycetes</taxon>
        <taxon>Agaricomycetidae</taxon>
        <taxon>Agaricales</taxon>
        <taxon>Agaricineae</taxon>
        <taxon>Crepidotaceae</taxon>
        <taxon>Crepidotus</taxon>
    </lineage>
</organism>
<keyword evidence="1" id="KW-0472">Membrane</keyword>
<keyword evidence="3" id="KW-1185">Reference proteome</keyword>
<protein>
    <recommendedName>
        <fullName evidence="4">Phytocyanin domain-containing protein</fullName>
    </recommendedName>
</protein>
<evidence type="ECO:0000256" key="1">
    <source>
        <dbReference type="SAM" id="Phobius"/>
    </source>
</evidence>
<keyword evidence="1" id="KW-0812">Transmembrane</keyword>
<dbReference type="Proteomes" id="UP000807306">
    <property type="component" value="Unassembled WGS sequence"/>
</dbReference>
<dbReference type="Gene3D" id="2.60.40.420">
    <property type="entry name" value="Cupredoxins - blue copper proteins"/>
    <property type="match status" value="1"/>
</dbReference>
<evidence type="ECO:0008006" key="4">
    <source>
        <dbReference type="Google" id="ProtNLM"/>
    </source>
</evidence>
<proteinExistence type="predicted"/>
<accession>A0A9P6ENU9</accession>
<dbReference type="PANTHER" id="PTHR34883">
    <property type="entry name" value="SERINE-RICH PROTEIN, PUTATIVE-RELATED-RELATED"/>
    <property type="match status" value="1"/>
</dbReference>
<reference evidence="2" key="1">
    <citation type="submission" date="2020-11" db="EMBL/GenBank/DDBJ databases">
        <authorList>
            <consortium name="DOE Joint Genome Institute"/>
            <person name="Ahrendt S."/>
            <person name="Riley R."/>
            <person name="Andreopoulos W."/>
            <person name="Labutti K."/>
            <person name="Pangilinan J."/>
            <person name="Ruiz-Duenas F.J."/>
            <person name="Barrasa J.M."/>
            <person name="Sanchez-Garcia M."/>
            <person name="Camarero S."/>
            <person name="Miyauchi S."/>
            <person name="Serrano A."/>
            <person name="Linde D."/>
            <person name="Babiker R."/>
            <person name="Drula E."/>
            <person name="Ayuso-Fernandez I."/>
            <person name="Pacheco R."/>
            <person name="Padilla G."/>
            <person name="Ferreira P."/>
            <person name="Barriuso J."/>
            <person name="Kellner H."/>
            <person name="Castanera R."/>
            <person name="Alfaro M."/>
            <person name="Ramirez L."/>
            <person name="Pisabarro A.G."/>
            <person name="Kuo A."/>
            <person name="Tritt A."/>
            <person name="Lipzen A."/>
            <person name="He G."/>
            <person name="Yan M."/>
            <person name="Ng V."/>
            <person name="Cullen D."/>
            <person name="Martin F."/>
            <person name="Rosso M.-N."/>
            <person name="Henrissat B."/>
            <person name="Hibbett D."/>
            <person name="Martinez A.T."/>
            <person name="Grigoriev I.V."/>
        </authorList>
    </citation>
    <scope>NUCLEOTIDE SEQUENCE</scope>
    <source>
        <strain evidence="2">CBS 506.95</strain>
    </source>
</reference>
<feature type="transmembrane region" description="Helical" evidence="1">
    <location>
        <begin position="149"/>
        <end position="173"/>
    </location>
</feature>
<evidence type="ECO:0000313" key="2">
    <source>
        <dbReference type="EMBL" id="KAF9532182.1"/>
    </source>
</evidence>
<dbReference type="EMBL" id="MU157832">
    <property type="protein sequence ID" value="KAF9532182.1"/>
    <property type="molecule type" value="Genomic_DNA"/>
</dbReference>
<gene>
    <name evidence="2" type="ORF">CPB83DRAFT_662688</name>
</gene>
<dbReference type="AlphaFoldDB" id="A0A9P6ENU9"/>
<keyword evidence="1" id="KW-1133">Transmembrane helix</keyword>
<dbReference type="SUPFAM" id="SSF49503">
    <property type="entry name" value="Cupredoxins"/>
    <property type="match status" value="1"/>
</dbReference>
<name>A0A9P6ENU9_9AGAR</name>
<feature type="transmembrane region" description="Helical" evidence="1">
    <location>
        <begin position="12"/>
        <end position="32"/>
    </location>
</feature>
<comment type="caution">
    <text evidence="2">The sequence shown here is derived from an EMBL/GenBank/DDBJ whole genome shotgun (WGS) entry which is preliminary data.</text>
</comment>
<dbReference type="OrthoDB" id="1921208at2759"/>